<protein>
    <submittedName>
        <fullName evidence="2">Uncharacterized protein</fullName>
    </submittedName>
</protein>
<feature type="region of interest" description="Disordered" evidence="1">
    <location>
        <begin position="1"/>
        <end position="25"/>
    </location>
</feature>
<dbReference type="Proteomes" id="UP001396334">
    <property type="component" value="Unassembled WGS sequence"/>
</dbReference>
<gene>
    <name evidence="2" type="ORF">V6N11_008553</name>
</gene>
<sequence>MLTGRGPSNRFPPSDNSTKNADNLERLENGPVNRFPFKSKTSRFEKFPKLSWKWLLSRLYSTSYSLNDENGWKLGKEPLKLLLPNVKISRESLAHPLKFFTATIILPEIYAFKIWCVVKRIWDPTQYIIIREVEFNQVTTYTQQ</sequence>
<keyword evidence="3" id="KW-1185">Reference proteome</keyword>
<evidence type="ECO:0000256" key="1">
    <source>
        <dbReference type="SAM" id="MobiDB-lite"/>
    </source>
</evidence>
<proteinExistence type="predicted"/>
<dbReference type="EMBL" id="JBBPBN010000055">
    <property type="protein sequence ID" value="KAK8990034.1"/>
    <property type="molecule type" value="Genomic_DNA"/>
</dbReference>
<accession>A0ABR2PP28</accession>
<evidence type="ECO:0000313" key="2">
    <source>
        <dbReference type="EMBL" id="KAK8990034.1"/>
    </source>
</evidence>
<comment type="caution">
    <text evidence="2">The sequence shown here is derived from an EMBL/GenBank/DDBJ whole genome shotgun (WGS) entry which is preliminary data.</text>
</comment>
<reference evidence="2 3" key="1">
    <citation type="journal article" date="2024" name="G3 (Bethesda)">
        <title>Genome assembly of Hibiscus sabdariffa L. provides insights into metabolisms of medicinal natural products.</title>
        <authorList>
            <person name="Kim T."/>
        </authorList>
    </citation>
    <scope>NUCLEOTIDE SEQUENCE [LARGE SCALE GENOMIC DNA]</scope>
    <source>
        <strain evidence="2">TK-2024</strain>
        <tissue evidence="2">Old leaves</tissue>
    </source>
</reference>
<evidence type="ECO:0000313" key="3">
    <source>
        <dbReference type="Proteomes" id="UP001396334"/>
    </source>
</evidence>
<organism evidence="2 3">
    <name type="scientific">Hibiscus sabdariffa</name>
    <name type="common">roselle</name>
    <dbReference type="NCBI Taxonomy" id="183260"/>
    <lineage>
        <taxon>Eukaryota</taxon>
        <taxon>Viridiplantae</taxon>
        <taxon>Streptophyta</taxon>
        <taxon>Embryophyta</taxon>
        <taxon>Tracheophyta</taxon>
        <taxon>Spermatophyta</taxon>
        <taxon>Magnoliopsida</taxon>
        <taxon>eudicotyledons</taxon>
        <taxon>Gunneridae</taxon>
        <taxon>Pentapetalae</taxon>
        <taxon>rosids</taxon>
        <taxon>malvids</taxon>
        <taxon>Malvales</taxon>
        <taxon>Malvaceae</taxon>
        <taxon>Malvoideae</taxon>
        <taxon>Hibiscus</taxon>
    </lineage>
</organism>
<name>A0ABR2PP28_9ROSI</name>